<dbReference type="GO" id="GO:0030422">
    <property type="term" value="P:siRNA processing"/>
    <property type="evidence" value="ECO:0007669"/>
    <property type="project" value="TreeGrafter"/>
</dbReference>
<feature type="compositionally biased region" description="Polar residues" evidence="2">
    <location>
        <begin position="46"/>
        <end position="65"/>
    </location>
</feature>
<feature type="domain" description="RNase III" evidence="3">
    <location>
        <begin position="92"/>
        <end position="236"/>
    </location>
</feature>
<evidence type="ECO:0000259" key="3">
    <source>
        <dbReference type="PROSITE" id="PS50142"/>
    </source>
</evidence>
<sequence length="266" mass="30211">MTDNDGFVDMRAILDAMDDTSKAEMAASAPQKTVKLQASPRVHPQGNGTTSVADSPSSGDNTSHPTFTLKKDLVMKLEMVFPTEFVTESLGGYQFKTKGILLRALLHRTYKQSKRPRNKTCCDPLDYVGDYVLKFIISQYILEHCPEKHKESLAQRRSLVESQETYAFLAVKNNFHKYVFIQQLGDGSQDYEHLKAYIEGIKNVQTLKELFQVEKRKCFIHNFFQSVAGAIYVDSGYDVKTVADIYLPMLKKYLDEAIVAELDELK</sequence>
<dbReference type="GO" id="GO:0031054">
    <property type="term" value="P:pre-miRNA processing"/>
    <property type="evidence" value="ECO:0007669"/>
    <property type="project" value="TreeGrafter"/>
</dbReference>
<dbReference type="InterPro" id="IPR036389">
    <property type="entry name" value="RNase_III_sf"/>
</dbReference>
<evidence type="ECO:0000256" key="2">
    <source>
        <dbReference type="SAM" id="MobiDB-lite"/>
    </source>
</evidence>
<evidence type="ECO:0000313" key="4">
    <source>
        <dbReference type="EMBL" id="MBY06687.1"/>
    </source>
</evidence>
<evidence type="ECO:0000256" key="1">
    <source>
        <dbReference type="ARBA" id="ARBA00022801"/>
    </source>
</evidence>
<dbReference type="PANTHER" id="PTHR14950:SF37">
    <property type="entry name" value="ENDORIBONUCLEASE DICER"/>
    <property type="match status" value="1"/>
</dbReference>
<accession>A0A2R5LBF8</accession>
<dbReference type="SMART" id="SM00535">
    <property type="entry name" value="RIBOc"/>
    <property type="match status" value="1"/>
</dbReference>
<dbReference type="PROSITE" id="PS50142">
    <property type="entry name" value="RNASE_3_2"/>
    <property type="match status" value="1"/>
</dbReference>
<dbReference type="GO" id="GO:0005737">
    <property type="term" value="C:cytoplasm"/>
    <property type="evidence" value="ECO:0007669"/>
    <property type="project" value="TreeGrafter"/>
</dbReference>
<organism evidence="4">
    <name type="scientific">Ornithodoros turicata</name>
    <dbReference type="NCBI Taxonomy" id="34597"/>
    <lineage>
        <taxon>Eukaryota</taxon>
        <taxon>Metazoa</taxon>
        <taxon>Ecdysozoa</taxon>
        <taxon>Arthropoda</taxon>
        <taxon>Chelicerata</taxon>
        <taxon>Arachnida</taxon>
        <taxon>Acari</taxon>
        <taxon>Parasitiformes</taxon>
        <taxon>Ixodida</taxon>
        <taxon>Ixodoidea</taxon>
        <taxon>Argasidae</taxon>
        <taxon>Ornithodorinae</taxon>
        <taxon>Ornithodoros</taxon>
    </lineage>
</organism>
<name>A0A2R5LBF8_9ACAR</name>
<proteinExistence type="predicted"/>
<dbReference type="GO" id="GO:0070578">
    <property type="term" value="C:RISC-loading complex"/>
    <property type="evidence" value="ECO:0007669"/>
    <property type="project" value="TreeGrafter"/>
</dbReference>
<dbReference type="GO" id="GO:0003723">
    <property type="term" value="F:RNA binding"/>
    <property type="evidence" value="ECO:0007669"/>
    <property type="project" value="TreeGrafter"/>
</dbReference>
<keyword evidence="1" id="KW-0378">Hydrolase</keyword>
<dbReference type="Gene3D" id="1.10.1520.10">
    <property type="entry name" value="Ribonuclease III domain"/>
    <property type="match status" value="1"/>
</dbReference>
<dbReference type="GO" id="GO:0006309">
    <property type="term" value="P:apoptotic DNA fragmentation"/>
    <property type="evidence" value="ECO:0007669"/>
    <property type="project" value="TreeGrafter"/>
</dbReference>
<dbReference type="CDD" id="cd00593">
    <property type="entry name" value="RIBOc"/>
    <property type="match status" value="1"/>
</dbReference>
<protein>
    <submittedName>
        <fullName evidence="4">Putative ribonuclease iii family</fullName>
    </submittedName>
</protein>
<dbReference type="GO" id="GO:0005634">
    <property type="term" value="C:nucleus"/>
    <property type="evidence" value="ECO:0007669"/>
    <property type="project" value="TreeGrafter"/>
</dbReference>
<dbReference type="Pfam" id="PF00636">
    <property type="entry name" value="Ribonuclease_3"/>
    <property type="match status" value="1"/>
</dbReference>
<dbReference type="GO" id="GO:0004525">
    <property type="term" value="F:ribonuclease III activity"/>
    <property type="evidence" value="ECO:0007669"/>
    <property type="project" value="InterPro"/>
</dbReference>
<dbReference type="InterPro" id="IPR000999">
    <property type="entry name" value="RNase_III_dom"/>
</dbReference>
<dbReference type="EMBL" id="GGLE01002561">
    <property type="protein sequence ID" value="MBY06687.1"/>
    <property type="molecule type" value="Transcribed_RNA"/>
</dbReference>
<feature type="region of interest" description="Disordered" evidence="2">
    <location>
        <begin position="23"/>
        <end position="65"/>
    </location>
</feature>
<dbReference type="GO" id="GO:0004530">
    <property type="term" value="F:deoxyribonuclease I activity"/>
    <property type="evidence" value="ECO:0007669"/>
    <property type="project" value="TreeGrafter"/>
</dbReference>
<reference evidence="4" key="1">
    <citation type="submission" date="2018-03" db="EMBL/GenBank/DDBJ databases">
        <title>The relapsing fever spirochete Borrelia turicatae persists in the highly oxidative environment of its soft-bodied tick vector.</title>
        <authorList>
            <person name="Bourret T.J."/>
            <person name="Boyle W.K."/>
            <person name="Valenzuela J.G."/>
            <person name="Oliveira F."/>
            <person name="Lopez J.E."/>
        </authorList>
    </citation>
    <scope>NUCLEOTIDE SEQUENCE</scope>
    <source>
        <strain evidence="4">Kansas strain/isolate</strain>
        <tissue evidence="4">Salivary glands</tissue>
    </source>
</reference>
<dbReference type="SUPFAM" id="SSF69065">
    <property type="entry name" value="RNase III domain-like"/>
    <property type="match status" value="1"/>
</dbReference>
<dbReference type="PANTHER" id="PTHR14950">
    <property type="entry name" value="DICER-RELATED"/>
    <property type="match status" value="1"/>
</dbReference>
<dbReference type="AlphaFoldDB" id="A0A2R5LBF8"/>